<dbReference type="InterPro" id="IPR016181">
    <property type="entry name" value="Acyl_CoA_acyltransferase"/>
</dbReference>
<dbReference type="EMBL" id="BRXY01000410">
    <property type="protein sequence ID" value="GMH93289.1"/>
    <property type="molecule type" value="Genomic_DNA"/>
</dbReference>
<dbReference type="PROSITE" id="PS51186">
    <property type="entry name" value="GNAT"/>
    <property type="match status" value="1"/>
</dbReference>
<dbReference type="OrthoDB" id="47374at2759"/>
<gene>
    <name evidence="4" type="ORF">TrST_g6674</name>
</gene>
<evidence type="ECO:0000256" key="2">
    <source>
        <dbReference type="ARBA" id="ARBA00023315"/>
    </source>
</evidence>
<evidence type="ECO:0000313" key="4">
    <source>
        <dbReference type="EMBL" id="GMH93289.1"/>
    </source>
</evidence>
<proteinExistence type="predicted"/>
<evidence type="ECO:0000313" key="5">
    <source>
        <dbReference type="Proteomes" id="UP001165085"/>
    </source>
</evidence>
<dbReference type="InterPro" id="IPR000182">
    <property type="entry name" value="GNAT_dom"/>
</dbReference>
<dbReference type="Proteomes" id="UP001165085">
    <property type="component" value="Unassembled WGS sequence"/>
</dbReference>
<feature type="domain" description="N-acetyltransferase" evidence="3">
    <location>
        <begin position="36"/>
        <end position="251"/>
    </location>
</feature>
<evidence type="ECO:0000256" key="1">
    <source>
        <dbReference type="ARBA" id="ARBA00022679"/>
    </source>
</evidence>
<dbReference type="Gene3D" id="3.40.630.30">
    <property type="match status" value="1"/>
</dbReference>
<dbReference type="Pfam" id="PF00583">
    <property type="entry name" value="Acetyltransf_1"/>
    <property type="match status" value="1"/>
</dbReference>
<dbReference type="PANTHER" id="PTHR42919">
    <property type="entry name" value="N-ALPHA-ACETYLTRANSFERASE"/>
    <property type="match status" value="1"/>
</dbReference>
<protein>
    <recommendedName>
        <fullName evidence="3">N-acetyltransferase domain-containing protein</fullName>
    </recommendedName>
</protein>
<evidence type="ECO:0000259" key="3">
    <source>
        <dbReference type="PROSITE" id="PS51186"/>
    </source>
</evidence>
<accession>A0A9W7EUM6</accession>
<name>A0A9W7EUM6_9STRA</name>
<dbReference type="GO" id="GO:0016747">
    <property type="term" value="F:acyltransferase activity, transferring groups other than amino-acyl groups"/>
    <property type="evidence" value="ECO:0007669"/>
    <property type="project" value="InterPro"/>
</dbReference>
<dbReference type="InterPro" id="IPR051556">
    <property type="entry name" value="N-term/lysine_N-AcTrnsfr"/>
</dbReference>
<dbReference type="CDD" id="cd04301">
    <property type="entry name" value="NAT_SF"/>
    <property type="match status" value="1"/>
</dbReference>
<sequence length="252" mass="28092">MKVTSVLLATPILNIFSRFNLPSFPSFPSLPSIPQPTLSPPSPSDLDSCADLLIDIFFFTDPPPPQTPPPLWSPSANLSIKSLKRRTSKELEERIDSPNDYMFCSKDPSSGDVVGFVELRVRNFGIKDALDDGPVLLDRSGVYEYFPNSPPPERLSFMLTPVITNLIVAPEYRGTGLGSKLVKSCIVKAKSLKFDTIALQVEKSNLKSISWYEGLGFEKLYEDKSSRRVEVGVWGERSVRTTKVTMSKSIKW</sequence>
<dbReference type="AlphaFoldDB" id="A0A9W7EUM6"/>
<dbReference type="SUPFAM" id="SSF55729">
    <property type="entry name" value="Acyl-CoA N-acyltransferases (Nat)"/>
    <property type="match status" value="1"/>
</dbReference>
<organism evidence="4 5">
    <name type="scientific">Triparma strigata</name>
    <dbReference type="NCBI Taxonomy" id="1606541"/>
    <lineage>
        <taxon>Eukaryota</taxon>
        <taxon>Sar</taxon>
        <taxon>Stramenopiles</taxon>
        <taxon>Ochrophyta</taxon>
        <taxon>Bolidophyceae</taxon>
        <taxon>Parmales</taxon>
        <taxon>Triparmaceae</taxon>
        <taxon>Triparma</taxon>
    </lineage>
</organism>
<reference evidence="5" key="1">
    <citation type="journal article" date="2023" name="Commun. Biol.">
        <title>Genome analysis of Parmales, the sister group of diatoms, reveals the evolutionary specialization of diatoms from phago-mixotrophs to photoautotrophs.</title>
        <authorList>
            <person name="Ban H."/>
            <person name="Sato S."/>
            <person name="Yoshikawa S."/>
            <person name="Yamada K."/>
            <person name="Nakamura Y."/>
            <person name="Ichinomiya M."/>
            <person name="Sato N."/>
            <person name="Blanc-Mathieu R."/>
            <person name="Endo H."/>
            <person name="Kuwata A."/>
            <person name="Ogata H."/>
        </authorList>
    </citation>
    <scope>NUCLEOTIDE SEQUENCE [LARGE SCALE GENOMIC DNA]</scope>
    <source>
        <strain evidence="5">NIES 3701</strain>
    </source>
</reference>
<comment type="caution">
    <text evidence="4">The sequence shown here is derived from an EMBL/GenBank/DDBJ whole genome shotgun (WGS) entry which is preliminary data.</text>
</comment>
<keyword evidence="1" id="KW-0808">Transferase</keyword>
<keyword evidence="5" id="KW-1185">Reference proteome</keyword>
<keyword evidence="2" id="KW-0012">Acyltransferase</keyword>
<dbReference type="PANTHER" id="PTHR42919:SF8">
    <property type="entry name" value="N-ALPHA-ACETYLTRANSFERASE 50"/>
    <property type="match status" value="1"/>
</dbReference>